<dbReference type="NCBIfam" id="TIGR04056">
    <property type="entry name" value="OMP_RagA_SusC"/>
    <property type="match status" value="1"/>
</dbReference>
<dbReference type="InterPro" id="IPR039426">
    <property type="entry name" value="TonB-dep_rcpt-like"/>
</dbReference>
<comment type="similarity">
    <text evidence="7">Belongs to the TonB-dependent receptor family.</text>
</comment>
<evidence type="ECO:0000313" key="9">
    <source>
        <dbReference type="EMBL" id="GAO41518.1"/>
    </source>
</evidence>
<dbReference type="InterPro" id="IPR012910">
    <property type="entry name" value="Plug_dom"/>
</dbReference>
<evidence type="ECO:0000256" key="2">
    <source>
        <dbReference type="ARBA" id="ARBA00022448"/>
    </source>
</evidence>
<sequence length="1163" mass="126773">MKKLIYCLQVILLAAWILFVPLRGAAQSLASAHKAPGGLLQGKKSMKSLSALLGDLEKKYKVTFSFDRNTIKDKKVGLYSQRFTVLEDELHYVLQPLQLTFEKVGDRIYLILTEKKQVAWAETAPLAQPSPEIAIISENGQADAEKTVHGINDEIRINGRVIASGGEGLPNVNVVYKGSSIGTTTDMNGGFSLDIPDRKGTLVFTLVGYNSREVQIGNESVINITMDAEFKTIGEVVVVGYGTQRKKDLTGSVATINGKDLNKMAVASVDQALQGKLPGVLVTTNSGEPGGGMTVRVRGIGGFGNSEPLYVIDGVIITYNSSDAATNPLATLNMSDIESLNVLKDASACAIYGARAGNGVVLITTKRGKTGKARINGEMYYGVQSIAHKIDMMNAKEFAAFSNESRINGNSPVYDEFANPESLGEGTDWQDQIFQKAPMSNYQLSISGGGDKNQYFISGGYQKQDGVIKGSAFDRYSLRTNLDNQILPWLKMGTSLNLSRTGSNSLTSVNNNDKYDGVVAIALRRSPTLGVYNPDGSWAGTPAAGNNFLGQIPNPLRIATELYNPIERIRGLGNLYFDIRLMRDLVFRTSLGIDYVLSNSNGFQKLVTEESVADLSRSAYASKGTNSNILSENTLNYKHIFGKKHNVDALVGYTAQKSTYESVYAFSENHLNDVLTTVDAGSSIGRLASGNKTVTSYLSFLGRINYAYDNKYLVTANIRRDGASVFSAANKYAVFPSFSAGWRLSNENFFAPVRIVSNFMLRGSWGQTGIDGSLGVGAEYANMGTGYLYNFGGVPVNGMVQNSIANSALRWETVTQTDLGFDLGLLDNRVNVTVDYFRKEYSDMIEQRPVPSYFGIWDGPWAGGSITMPTNGATVENKGFEFAVNYENQSLKGDFRYSLGVNLTTFSNKVTNLKSPTMGGPAGVNTSQGNLTRTEEGHSVGEFYGFIVDGIFQNQDEVDKAEAVASANTAPGDYRFRDVNGDKKIDDKDKTFIGSPIPDYMYGIVGDLSYKQFDLNFSFQGVAGNQIVNVNKFITEATSGVENKSKTMLNRWTPQNPSSQYARAIYNDPNGNDRFSTRHVEDGSFFRLRSLQLGYKLPSALINRISLSMVRVYVSAQNVFTITKYSGYNPDIGSQKQSNASSGLDNTIYPQSRSIVGGIQVSF</sequence>
<comment type="caution">
    <text evidence="9">The sequence shown here is derived from an EMBL/GenBank/DDBJ whole genome shotgun (WGS) entry which is preliminary data.</text>
</comment>
<keyword evidence="4 7" id="KW-0812">Transmembrane</keyword>
<evidence type="ECO:0000256" key="6">
    <source>
        <dbReference type="ARBA" id="ARBA00023237"/>
    </source>
</evidence>
<evidence type="ECO:0000256" key="3">
    <source>
        <dbReference type="ARBA" id="ARBA00022452"/>
    </source>
</evidence>
<dbReference type="Gene3D" id="2.60.40.1120">
    <property type="entry name" value="Carboxypeptidase-like, regulatory domain"/>
    <property type="match status" value="1"/>
</dbReference>
<dbReference type="Gene3D" id="2.40.170.20">
    <property type="entry name" value="TonB-dependent receptor, beta-barrel domain"/>
    <property type="match status" value="1"/>
</dbReference>
<organism evidence="9 10">
    <name type="scientific">Flavihumibacter petaseus NBRC 106054</name>
    <dbReference type="NCBI Taxonomy" id="1220578"/>
    <lineage>
        <taxon>Bacteria</taxon>
        <taxon>Pseudomonadati</taxon>
        <taxon>Bacteroidota</taxon>
        <taxon>Chitinophagia</taxon>
        <taxon>Chitinophagales</taxon>
        <taxon>Chitinophagaceae</taxon>
        <taxon>Flavihumibacter</taxon>
    </lineage>
</organism>
<dbReference type="InterPro" id="IPR037066">
    <property type="entry name" value="Plug_dom_sf"/>
</dbReference>
<keyword evidence="10" id="KW-1185">Reference proteome</keyword>
<dbReference type="OrthoDB" id="9768177at2"/>
<dbReference type="Pfam" id="PF13715">
    <property type="entry name" value="CarbopepD_reg_2"/>
    <property type="match status" value="1"/>
</dbReference>
<dbReference type="InterPro" id="IPR008969">
    <property type="entry name" value="CarboxyPept-like_regulatory"/>
</dbReference>
<dbReference type="EMBL" id="BBWV01000001">
    <property type="protein sequence ID" value="GAO41518.1"/>
    <property type="molecule type" value="Genomic_DNA"/>
</dbReference>
<dbReference type="Pfam" id="PF07715">
    <property type="entry name" value="Plug"/>
    <property type="match status" value="1"/>
</dbReference>
<dbReference type="SUPFAM" id="SSF49464">
    <property type="entry name" value="Carboxypeptidase regulatory domain-like"/>
    <property type="match status" value="1"/>
</dbReference>
<evidence type="ECO:0000256" key="5">
    <source>
        <dbReference type="ARBA" id="ARBA00023136"/>
    </source>
</evidence>
<dbReference type="PROSITE" id="PS52016">
    <property type="entry name" value="TONB_DEPENDENT_REC_3"/>
    <property type="match status" value="1"/>
</dbReference>
<dbReference type="GO" id="GO:0009279">
    <property type="term" value="C:cell outer membrane"/>
    <property type="evidence" value="ECO:0007669"/>
    <property type="project" value="UniProtKB-SubCell"/>
</dbReference>
<protein>
    <submittedName>
        <fullName evidence="9">Putative TonB-dependent receptor</fullName>
    </submittedName>
</protein>
<dbReference type="SUPFAM" id="SSF56935">
    <property type="entry name" value="Porins"/>
    <property type="match status" value="1"/>
</dbReference>
<dbReference type="InterPro" id="IPR036942">
    <property type="entry name" value="Beta-barrel_TonB_sf"/>
</dbReference>
<evidence type="ECO:0000256" key="7">
    <source>
        <dbReference type="PROSITE-ProRule" id="PRU01360"/>
    </source>
</evidence>
<evidence type="ECO:0000313" key="10">
    <source>
        <dbReference type="Proteomes" id="UP000033121"/>
    </source>
</evidence>
<proteinExistence type="inferred from homology"/>
<gene>
    <name evidence="9" type="ORF">FPE01S_01_05320</name>
</gene>
<dbReference type="Proteomes" id="UP000033121">
    <property type="component" value="Unassembled WGS sequence"/>
</dbReference>
<keyword evidence="9" id="KW-0675">Receptor</keyword>
<evidence type="ECO:0000259" key="8">
    <source>
        <dbReference type="Pfam" id="PF07715"/>
    </source>
</evidence>
<comment type="subcellular location">
    <subcellularLocation>
        <location evidence="1 7">Cell outer membrane</location>
        <topology evidence="1 7">Multi-pass membrane protein</topology>
    </subcellularLocation>
</comment>
<keyword evidence="3 7" id="KW-1134">Transmembrane beta strand</keyword>
<evidence type="ECO:0000256" key="4">
    <source>
        <dbReference type="ARBA" id="ARBA00022692"/>
    </source>
</evidence>
<dbReference type="NCBIfam" id="TIGR04057">
    <property type="entry name" value="SusC_RagA_signa"/>
    <property type="match status" value="1"/>
</dbReference>
<dbReference type="InterPro" id="IPR023996">
    <property type="entry name" value="TonB-dep_OMP_SusC/RagA"/>
</dbReference>
<keyword evidence="5 7" id="KW-0472">Membrane</keyword>
<dbReference type="STRING" id="1220578.FPE01S_01_05320"/>
<reference evidence="9 10" key="1">
    <citation type="submission" date="2015-04" db="EMBL/GenBank/DDBJ databases">
        <title>Whole genome shotgun sequence of Flavihumibacter petaseus NBRC 106054.</title>
        <authorList>
            <person name="Miyazawa S."/>
            <person name="Hosoyama A."/>
            <person name="Hashimoto M."/>
            <person name="Noguchi M."/>
            <person name="Tsuchikane K."/>
            <person name="Ohji S."/>
            <person name="Yamazoe A."/>
            <person name="Ichikawa N."/>
            <person name="Kimura A."/>
            <person name="Fujita N."/>
        </authorList>
    </citation>
    <scope>NUCLEOTIDE SEQUENCE [LARGE SCALE GENOMIC DNA]</scope>
    <source>
        <strain evidence="9 10">NBRC 106054</strain>
    </source>
</reference>
<accession>A0A0E9MVK6</accession>
<name>A0A0E9MVK6_9BACT</name>
<dbReference type="Gene3D" id="2.170.130.10">
    <property type="entry name" value="TonB-dependent receptor, plug domain"/>
    <property type="match status" value="1"/>
</dbReference>
<feature type="domain" description="TonB-dependent receptor plug" evidence="8">
    <location>
        <begin position="246"/>
        <end position="360"/>
    </location>
</feature>
<dbReference type="AlphaFoldDB" id="A0A0E9MVK6"/>
<dbReference type="RefSeq" id="WP_052955462.1">
    <property type="nucleotide sequence ID" value="NZ_BBWV01000001.1"/>
</dbReference>
<keyword evidence="2 7" id="KW-0813">Transport</keyword>
<dbReference type="InterPro" id="IPR023997">
    <property type="entry name" value="TonB-dep_OMP_SusC/RagA_CS"/>
</dbReference>
<keyword evidence="6 7" id="KW-0998">Cell outer membrane</keyword>
<evidence type="ECO:0000256" key="1">
    <source>
        <dbReference type="ARBA" id="ARBA00004571"/>
    </source>
</evidence>